<dbReference type="AlphaFoldDB" id="A0A0F8A3U6"/>
<dbReference type="SUPFAM" id="SSF50129">
    <property type="entry name" value="GroES-like"/>
    <property type="match status" value="1"/>
</dbReference>
<dbReference type="PANTHER" id="PTHR42813">
    <property type="entry name" value="ZINC-TYPE ALCOHOL DEHYDROGENASE-LIKE"/>
    <property type="match status" value="1"/>
</dbReference>
<keyword evidence="3" id="KW-0862">Zinc</keyword>
<protein>
    <recommendedName>
        <fullName evidence="6">Alcohol dehydrogenase-like C-terminal domain-containing protein</fullName>
    </recommendedName>
</protein>
<organism evidence="4 5">
    <name type="scientific">Hirsutella minnesotensis 3608</name>
    <dbReference type="NCBI Taxonomy" id="1043627"/>
    <lineage>
        <taxon>Eukaryota</taxon>
        <taxon>Fungi</taxon>
        <taxon>Dikarya</taxon>
        <taxon>Ascomycota</taxon>
        <taxon>Pezizomycotina</taxon>
        <taxon>Sordariomycetes</taxon>
        <taxon>Hypocreomycetidae</taxon>
        <taxon>Hypocreales</taxon>
        <taxon>Ophiocordycipitaceae</taxon>
        <taxon>Hirsutella</taxon>
    </lineage>
</organism>
<dbReference type="PANTHER" id="PTHR42813:SF1">
    <property type="entry name" value="DEHYDROGENASE, PUTATIVE (AFU_ORTHOLOGUE AFUA_5G03930)-RELATED"/>
    <property type="match status" value="1"/>
</dbReference>
<dbReference type="EMBL" id="KQ030546">
    <property type="protein sequence ID" value="KJZ72444.1"/>
    <property type="molecule type" value="Genomic_DNA"/>
</dbReference>
<gene>
    <name evidence="4" type="ORF">HIM_08113</name>
</gene>
<evidence type="ECO:0000313" key="4">
    <source>
        <dbReference type="EMBL" id="KJZ72444.1"/>
    </source>
</evidence>
<dbReference type="GO" id="GO:0046872">
    <property type="term" value="F:metal ion binding"/>
    <property type="evidence" value="ECO:0007669"/>
    <property type="project" value="UniProtKB-KW"/>
</dbReference>
<accession>A0A0F8A3U6</accession>
<name>A0A0F8A3U6_9HYPO</name>
<evidence type="ECO:0000256" key="3">
    <source>
        <dbReference type="ARBA" id="ARBA00022833"/>
    </source>
</evidence>
<dbReference type="InterPro" id="IPR011032">
    <property type="entry name" value="GroES-like_sf"/>
</dbReference>
<dbReference type="SUPFAM" id="SSF51735">
    <property type="entry name" value="NAD(P)-binding Rossmann-fold domains"/>
    <property type="match status" value="1"/>
</dbReference>
<proteinExistence type="predicted"/>
<sequence>MAEQAVYAAEQAIGHGDNAVIQQDVSDYTKTGSNQTLKALVWKGRNKVEMTSHPQELSVFAMRKDKLRTAEMAMYGGRTAGMFGYSHFTGGFAGGQAEYVRVPYGDVNLLEIPDDVPDEKALYLSDVLATSYNCVKDTVVYEKDQVAIFGAEPIGQMCGIFALGEGASKVIFVDKEPRLSFIDKHWPADQRDKLELVDYSKLSHGVMRKGTVVSRLKRLWRDGHLRRLRESPSPPFRCSLGILSPYLAPDHDLVPTTSTSARSWNVASALLAMDRHVHKYWEEELQMIQKGKLDPMQMVSHRVRLESLDEVLKGTR</sequence>
<evidence type="ECO:0000313" key="5">
    <source>
        <dbReference type="Proteomes" id="UP000054481"/>
    </source>
</evidence>
<dbReference type="Proteomes" id="UP000054481">
    <property type="component" value="Unassembled WGS sequence"/>
</dbReference>
<comment type="cofactor">
    <cofactor evidence="1">
        <name>Zn(2+)</name>
        <dbReference type="ChEBI" id="CHEBI:29105"/>
    </cofactor>
</comment>
<evidence type="ECO:0000256" key="2">
    <source>
        <dbReference type="ARBA" id="ARBA00022723"/>
    </source>
</evidence>
<dbReference type="Gene3D" id="3.90.180.10">
    <property type="entry name" value="Medium-chain alcohol dehydrogenases, catalytic domain"/>
    <property type="match status" value="1"/>
</dbReference>
<evidence type="ECO:0000256" key="1">
    <source>
        <dbReference type="ARBA" id="ARBA00001947"/>
    </source>
</evidence>
<dbReference type="Gene3D" id="3.40.50.720">
    <property type="entry name" value="NAD(P)-binding Rossmann-like Domain"/>
    <property type="match status" value="1"/>
</dbReference>
<evidence type="ECO:0008006" key="6">
    <source>
        <dbReference type="Google" id="ProtNLM"/>
    </source>
</evidence>
<dbReference type="OrthoDB" id="3941538at2759"/>
<reference evidence="4 5" key="1">
    <citation type="journal article" date="2014" name="Genome Biol. Evol.">
        <title>Comparative genomics and transcriptomics analyses reveal divergent lifestyle features of nematode endoparasitic fungus Hirsutella minnesotensis.</title>
        <authorList>
            <person name="Lai Y."/>
            <person name="Liu K."/>
            <person name="Zhang X."/>
            <person name="Zhang X."/>
            <person name="Li K."/>
            <person name="Wang N."/>
            <person name="Shu C."/>
            <person name="Wu Y."/>
            <person name="Wang C."/>
            <person name="Bushley K.E."/>
            <person name="Xiang M."/>
            <person name="Liu X."/>
        </authorList>
    </citation>
    <scope>NUCLEOTIDE SEQUENCE [LARGE SCALE GENOMIC DNA]</scope>
    <source>
        <strain evidence="4 5">3608</strain>
    </source>
</reference>
<dbReference type="InterPro" id="IPR036291">
    <property type="entry name" value="NAD(P)-bd_dom_sf"/>
</dbReference>
<keyword evidence="2" id="KW-0479">Metal-binding</keyword>
<keyword evidence="5" id="KW-1185">Reference proteome</keyword>